<dbReference type="InterPro" id="IPR013783">
    <property type="entry name" value="Ig-like_fold"/>
</dbReference>
<dbReference type="Pfam" id="PF00041">
    <property type="entry name" value="fn3"/>
    <property type="match status" value="3"/>
</dbReference>
<dbReference type="PANTHER" id="PTHR13817">
    <property type="entry name" value="TITIN"/>
    <property type="match status" value="1"/>
</dbReference>
<feature type="signal peptide" evidence="3">
    <location>
        <begin position="1"/>
        <end position="26"/>
    </location>
</feature>
<dbReference type="EMBL" id="JAFMYU010000001">
    <property type="protein sequence ID" value="MBO0929425.1"/>
    <property type="molecule type" value="Genomic_DNA"/>
</dbReference>
<dbReference type="PROSITE" id="PS50853">
    <property type="entry name" value="FN3"/>
    <property type="match status" value="7"/>
</dbReference>
<sequence>MNRIRTLLALTYLLMLIISSSGTLWAQSNAPTSLTVNVTYGGSICLQWKPNITAATVYEVERSTNGRSGSFSKVGESAAVAGGTLAVGNYCDENLLSNTTYYYQVRGKTGSTFTGYSNTASGTTKGSPPTPAAPTLSEITASTIRATWNTQLSTTYELEMQSAGGSWRLINTQASGRNASLTFKSDGLTGGTNYCFRVRAKDPQAGTSGYSPNACQTTPLLPTNIKNFGANANGSTNSIKLTWTGYGKESGITIERRTGQNGAWDKSINTLADGGEFTDTGLPSGTEYCYRIQESGHEASETKCATTAQLVASPPTNLKATPVSTSRMDLSWTASTSTFGTGYLVEARQQGGNYSQIADLNGITTTTFSHTGLAANTQYCYRVRTKYNTPSDYCPEVCNTTQTPAPTAPAKPTNLQAKAQSSTEIKLTWTDNSTNETRFELQRSPIGNDPWENVDNNIGPNTQEKTDGGRNPSTRYYYRIRAVLVLATATLNSDWSDVANDITQAPPVTAPSAPSGLVITALSSTEIKLAWTDNSTNESGFEIEQSDTQTSTFTNIKTTGADTKEFIVSGLQPSRNYCFQVRAINGAGKSAYAGPACATTQPPPITTPAAPTAFVTTAASTSVVNLSWMDKSDNETGFELQWNTTGNDPWTSLPTQTSNVTTFVHTGLTANTRYYYRLRAVNSAKQSDWVTTNTLTPNLPVPSTSVDLKAQLADYDRVLLIWGPIGNGPTSILVERSTSPTSGFASVTQLAGTATQYTDKDLAEKTTYYYRIRAVNMYGPSGNSNVETVTTPETIIAVRRQPLPEGVTAYVTNQTLMLTLNWSYFQETTLHLVSMTGRDLLTDQCRSNGGTQFQYDVAHLPTGIYILSLDTATTRYTKKLWIP</sequence>
<keyword evidence="1" id="KW-0677">Repeat</keyword>
<evidence type="ECO:0000259" key="4">
    <source>
        <dbReference type="PROSITE" id="PS50853"/>
    </source>
</evidence>
<dbReference type="Gene3D" id="2.60.40.10">
    <property type="entry name" value="Immunoglobulins"/>
    <property type="match status" value="8"/>
</dbReference>
<feature type="domain" description="Fibronectin type-III" evidence="4">
    <location>
        <begin position="704"/>
        <end position="794"/>
    </location>
</feature>
<feature type="region of interest" description="Disordered" evidence="2">
    <location>
        <begin position="443"/>
        <end position="470"/>
    </location>
</feature>
<feature type="domain" description="Fibronectin type-III" evidence="4">
    <location>
        <begin position="314"/>
        <end position="406"/>
    </location>
</feature>
<evidence type="ECO:0000256" key="1">
    <source>
        <dbReference type="ARBA" id="ARBA00022737"/>
    </source>
</evidence>
<dbReference type="CDD" id="cd00063">
    <property type="entry name" value="FN3"/>
    <property type="match status" value="7"/>
</dbReference>
<feature type="domain" description="Fibronectin type-III" evidence="4">
    <location>
        <begin position="411"/>
        <end position="508"/>
    </location>
</feature>
<feature type="domain" description="Fibronectin type-III" evidence="4">
    <location>
        <begin position="610"/>
        <end position="702"/>
    </location>
</feature>
<feature type="chain" id="PRO_5036953485" evidence="3">
    <location>
        <begin position="27"/>
        <end position="883"/>
    </location>
</feature>
<evidence type="ECO:0000256" key="3">
    <source>
        <dbReference type="SAM" id="SignalP"/>
    </source>
</evidence>
<organism evidence="5 6">
    <name type="scientific">Fibrella aquatilis</name>
    <dbReference type="NCBI Taxonomy" id="2817059"/>
    <lineage>
        <taxon>Bacteria</taxon>
        <taxon>Pseudomonadati</taxon>
        <taxon>Bacteroidota</taxon>
        <taxon>Cytophagia</taxon>
        <taxon>Cytophagales</taxon>
        <taxon>Spirosomataceae</taxon>
        <taxon>Fibrella</taxon>
    </lineage>
</organism>
<name>A0A939JYR7_9BACT</name>
<evidence type="ECO:0000256" key="2">
    <source>
        <dbReference type="SAM" id="MobiDB-lite"/>
    </source>
</evidence>
<reference evidence="5 6" key="1">
    <citation type="submission" date="2021-03" db="EMBL/GenBank/DDBJ databases">
        <title>Fibrella sp. HMF5036 genome sequencing and assembly.</title>
        <authorList>
            <person name="Kang H."/>
            <person name="Kim H."/>
            <person name="Bae S."/>
            <person name="Joh K."/>
        </authorList>
    </citation>
    <scope>NUCLEOTIDE SEQUENCE [LARGE SCALE GENOMIC DNA]</scope>
    <source>
        <strain evidence="5 6">HMF5036</strain>
    </source>
</reference>
<proteinExistence type="predicted"/>
<dbReference type="Proteomes" id="UP000664795">
    <property type="component" value="Unassembled WGS sequence"/>
</dbReference>
<gene>
    <name evidence="5" type="ORF">J2I48_00370</name>
</gene>
<feature type="domain" description="Fibronectin type-III" evidence="4">
    <location>
        <begin position="513"/>
        <end position="603"/>
    </location>
</feature>
<dbReference type="InterPro" id="IPR036116">
    <property type="entry name" value="FN3_sf"/>
</dbReference>
<feature type="compositionally biased region" description="Polar residues" evidence="2">
    <location>
        <begin position="454"/>
        <end position="463"/>
    </location>
</feature>
<feature type="domain" description="Fibronectin type-III" evidence="4">
    <location>
        <begin position="30"/>
        <end position="127"/>
    </location>
</feature>
<keyword evidence="3" id="KW-0732">Signal</keyword>
<feature type="domain" description="Fibronectin type-III" evidence="4">
    <location>
        <begin position="130"/>
        <end position="221"/>
    </location>
</feature>
<evidence type="ECO:0000313" key="6">
    <source>
        <dbReference type="Proteomes" id="UP000664795"/>
    </source>
</evidence>
<protein>
    <submittedName>
        <fullName evidence="5">Fibronectin type III domain-containing protein</fullName>
    </submittedName>
</protein>
<accession>A0A939JYR7</accession>
<dbReference type="AlphaFoldDB" id="A0A939JYR7"/>
<dbReference type="InterPro" id="IPR050964">
    <property type="entry name" value="Striated_Muscle_Regulatory"/>
</dbReference>
<evidence type="ECO:0000313" key="5">
    <source>
        <dbReference type="EMBL" id="MBO0929425.1"/>
    </source>
</evidence>
<keyword evidence="6" id="KW-1185">Reference proteome</keyword>
<dbReference type="InterPro" id="IPR003961">
    <property type="entry name" value="FN3_dom"/>
</dbReference>
<dbReference type="SUPFAM" id="SSF49265">
    <property type="entry name" value="Fibronectin type III"/>
    <property type="match status" value="5"/>
</dbReference>
<dbReference type="SMART" id="SM00060">
    <property type="entry name" value="FN3"/>
    <property type="match status" value="8"/>
</dbReference>
<comment type="caution">
    <text evidence="5">The sequence shown here is derived from an EMBL/GenBank/DDBJ whole genome shotgun (WGS) entry which is preliminary data.</text>
</comment>
<dbReference type="PANTHER" id="PTHR13817:SF166">
    <property type="entry name" value="NEURONAL IGCAM-RELATED"/>
    <property type="match status" value="1"/>
</dbReference>
<dbReference type="RefSeq" id="WP_207333396.1">
    <property type="nucleotide sequence ID" value="NZ_JAFMYU010000001.1"/>
</dbReference>